<sequence length="263" mass="29674">MRMVGPVVALRAMVELARSKRQRNRASSMATSEEAPETAEATRINSEICVLDDSFVEREQEEGSADRPTTLGKKRVRLRFDGGRRVFAVRRHQFTQWRSQATNSAARTLRGCYTLAQQELTAWRNRSKVASAATDTTPTRHRASSPRQSHDLKRPRATSRSPAFSGTSISSSLSSVTDLEEERRKEIQRSEFSLDERQTKRKPSQCGFAETTCGSHERLLLVNALPLNDSDDEDAEGSSTPRHLPYRKTVIDGRLDIVKNQWV</sequence>
<organism evidence="2 3">
    <name type="scientific">Phytophthora sojae (strain P6497)</name>
    <name type="common">Soybean stem and root rot agent</name>
    <name type="synonym">Phytophthora megasperma f. sp. glycines</name>
    <dbReference type="NCBI Taxonomy" id="1094619"/>
    <lineage>
        <taxon>Eukaryota</taxon>
        <taxon>Sar</taxon>
        <taxon>Stramenopiles</taxon>
        <taxon>Oomycota</taxon>
        <taxon>Peronosporomycetes</taxon>
        <taxon>Peronosporales</taxon>
        <taxon>Peronosporaceae</taxon>
        <taxon>Phytophthora</taxon>
    </lineage>
</organism>
<gene>
    <name evidence="2" type="ORF">PHYSODRAFT_334742</name>
</gene>
<feature type="region of interest" description="Disordered" evidence="1">
    <location>
        <begin position="19"/>
        <end position="41"/>
    </location>
</feature>
<evidence type="ECO:0000256" key="1">
    <source>
        <dbReference type="SAM" id="MobiDB-lite"/>
    </source>
</evidence>
<feature type="compositionally biased region" description="Basic and acidic residues" evidence="1">
    <location>
        <begin position="181"/>
        <end position="198"/>
    </location>
</feature>
<protein>
    <submittedName>
        <fullName evidence="2">Uncharacterized protein</fullName>
    </submittedName>
</protein>
<dbReference type="InParanoid" id="G4ZTE0"/>
<dbReference type="EMBL" id="JH159156">
    <property type="protein sequence ID" value="EGZ12904.1"/>
    <property type="molecule type" value="Genomic_DNA"/>
</dbReference>
<proteinExistence type="predicted"/>
<feature type="compositionally biased region" description="Low complexity" evidence="1">
    <location>
        <begin position="165"/>
        <end position="175"/>
    </location>
</feature>
<dbReference type="AlphaFoldDB" id="G4ZTE0"/>
<dbReference type="GeneID" id="20646869"/>
<reference evidence="2 3" key="1">
    <citation type="journal article" date="2006" name="Science">
        <title>Phytophthora genome sequences uncover evolutionary origins and mechanisms of pathogenesis.</title>
        <authorList>
            <person name="Tyler B.M."/>
            <person name="Tripathy S."/>
            <person name="Zhang X."/>
            <person name="Dehal P."/>
            <person name="Jiang R.H."/>
            <person name="Aerts A."/>
            <person name="Arredondo F.D."/>
            <person name="Baxter L."/>
            <person name="Bensasson D."/>
            <person name="Beynon J.L."/>
            <person name="Chapman J."/>
            <person name="Damasceno C.M."/>
            <person name="Dorrance A.E."/>
            <person name="Dou D."/>
            <person name="Dickerman A.W."/>
            <person name="Dubchak I.L."/>
            <person name="Garbelotto M."/>
            <person name="Gijzen M."/>
            <person name="Gordon S.G."/>
            <person name="Govers F."/>
            <person name="Grunwald N.J."/>
            <person name="Huang W."/>
            <person name="Ivors K.L."/>
            <person name="Jones R.W."/>
            <person name="Kamoun S."/>
            <person name="Krampis K."/>
            <person name="Lamour K.H."/>
            <person name="Lee M.K."/>
            <person name="McDonald W.H."/>
            <person name="Medina M."/>
            <person name="Meijer H.J."/>
            <person name="Nordberg E.K."/>
            <person name="Maclean D.J."/>
            <person name="Ospina-Giraldo M.D."/>
            <person name="Morris P.F."/>
            <person name="Phuntumart V."/>
            <person name="Putnam N.H."/>
            <person name="Rash S."/>
            <person name="Rose J.K."/>
            <person name="Sakihama Y."/>
            <person name="Salamov A.A."/>
            <person name="Savidor A."/>
            <person name="Scheuring C.F."/>
            <person name="Smith B.M."/>
            <person name="Sobral B.W."/>
            <person name="Terry A."/>
            <person name="Torto-Alalibo T.A."/>
            <person name="Win J."/>
            <person name="Xu Z."/>
            <person name="Zhang H."/>
            <person name="Grigoriev I.V."/>
            <person name="Rokhsar D.S."/>
            <person name="Boore J.L."/>
        </authorList>
    </citation>
    <scope>NUCLEOTIDE SEQUENCE [LARGE SCALE GENOMIC DNA]</scope>
    <source>
        <strain evidence="2 3">P6497</strain>
    </source>
</reference>
<dbReference type="OMA" id="RINSEIC"/>
<keyword evidence="3" id="KW-1185">Reference proteome</keyword>
<dbReference type="Proteomes" id="UP000002640">
    <property type="component" value="Unassembled WGS sequence"/>
</dbReference>
<evidence type="ECO:0000313" key="2">
    <source>
        <dbReference type="EMBL" id="EGZ12904.1"/>
    </source>
</evidence>
<evidence type="ECO:0000313" key="3">
    <source>
        <dbReference type="Proteomes" id="UP000002640"/>
    </source>
</evidence>
<dbReference type="KEGG" id="psoj:PHYSODRAFT_334742"/>
<accession>G4ZTE0</accession>
<dbReference type="RefSeq" id="XP_009530333.1">
    <property type="nucleotide sequence ID" value="XM_009532038.1"/>
</dbReference>
<name>G4ZTE0_PHYSP</name>
<feature type="compositionally biased region" description="Low complexity" evidence="1">
    <location>
        <begin position="26"/>
        <end position="41"/>
    </location>
</feature>
<feature type="region of interest" description="Disordered" evidence="1">
    <location>
        <begin position="125"/>
        <end position="205"/>
    </location>
</feature>